<evidence type="ECO:0000256" key="1">
    <source>
        <dbReference type="SAM" id="MobiDB-lite"/>
    </source>
</evidence>
<name>D4YJP2_9MICO</name>
<feature type="region of interest" description="Disordered" evidence="1">
    <location>
        <begin position="232"/>
        <end position="252"/>
    </location>
</feature>
<evidence type="ECO:0000259" key="3">
    <source>
        <dbReference type="Pfam" id="PF26366"/>
    </source>
</evidence>
<dbReference type="Pfam" id="PF26366">
    <property type="entry name" value="DUF8094"/>
    <property type="match status" value="1"/>
</dbReference>
<dbReference type="AlphaFoldDB" id="D4YJP2"/>
<proteinExistence type="predicted"/>
<dbReference type="RefSeq" id="WP_005881704.1">
    <property type="nucleotide sequence ID" value="NZ_ADNU01000007.1"/>
</dbReference>
<feature type="transmembrane region" description="Helical" evidence="2">
    <location>
        <begin position="213"/>
        <end position="230"/>
    </location>
</feature>
<sequence length="549" mass="59030">MRYALAGVLIVMGLVAGFIGVAQKTIWAPSEQIVAHADLADPGSVVVIEPGVLNLYEGVADLKVEHDGPISVARASKENVDAWVDSAAHTKVTGVKSETELRTEKVDGDEETPSVKDADLFTSVESGESELNMHWEEDPGRTAFVVSSDGKAQIDGKVSISWPNSASTPWAIPLMVIGVILIILGIVLAFLARRNARREQERRNKRAERRRKLAQMGTAFVIVPGLALAGCASPELPEPQPDEAPESPGGVVTDDQLNSILERISSTVSGADDKTDTKALEERATGPFLEQRKVAYGIKKKDKGFKLPPALATQSVKVNFTSATDTWPRVTSAVTYDEKTKQTQVLILSQESPRDNYKVWAQAVMLGGSEFPSVNDSRQGSELLPPDADGLAMTPSDAVNTYIDILKNGGKAKNAKNFEDDPFRKQTADGQRKAAEALKDGNAKVTFDYARGDELVAQQVADGSAMVVASAVQKVTYSPEKVDGRTGQLTIDKPQSEIVGKKETDKDLTTEYRQVYVFIVPKGEGKARLIGLTSVLSGAKIGDGNDGGR</sequence>
<evidence type="ECO:0000256" key="2">
    <source>
        <dbReference type="SAM" id="Phobius"/>
    </source>
</evidence>
<comment type="caution">
    <text evidence="4">The sequence shown here is derived from an EMBL/GenBank/DDBJ whole genome shotgun (WGS) entry which is preliminary data.</text>
</comment>
<dbReference type="eggNOG" id="ENOG5030ATH">
    <property type="taxonomic scope" value="Bacteria"/>
</dbReference>
<dbReference type="EMBL" id="ADNU01000007">
    <property type="protein sequence ID" value="EFG48633.1"/>
    <property type="molecule type" value="Genomic_DNA"/>
</dbReference>
<keyword evidence="2" id="KW-0472">Membrane</keyword>
<keyword evidence="2" id="KW-1133">Transmembrane helix</keyword>
<accession>D4YJP2</accession>
<evidence type="ECO:0000313" key="4">
    <source>
        <dbReference type="EMBL" id="EFG48633.1"/>
    </source>
</evidence>
<organism evidence="4 5">
    <name type="scientific">Brevibacterium mcbrellneri ATCC 49030</name>
    <dbReference type="NCBI Taxonomy" id="585530"/>
    <lineage>
        <taxon>Bacteria</taxon>
        <taxon>Bacillati</taxon>
        <taxon>Actinomycetota</taxon>
        <taxon>Actinomycetes</taxon>
        <taxon>Micrococcales</taxon>
        <taxon>Brevibacteriaceae</taxon>
        <taxon>Brevibacterium</taxon>
    </lineage>
</organism>
<dbReference type="InterPro" id="IPR058407">
    <property type="entry name" value="DUF8094"/>
</dbReference>
<feature type="domain" description="DUF8094" evidence="3">
    <location>
        <begin position="249"/>
        <end position="534"/>
    </location>
</feature>
<dbReference type="STRING" id="585530.HMPREF0183_0152"/>
<keyword evidence="5" id="KW-1185">Reference proteome</keyword>
<protein>
    <recommendedName>
        <fullName evidence="3">DUF8094 domain-containing protein</fullName>
    </recommendedName>
</protein>
<keyword evidence="2" id="KW-0812">Transmembrane</keyword>
<dbReference type="Proteomes" id="UP000005714">
    <property type="component" value="Unassembled WGS sequence"/>
</dbReference>
<reference evidence="4 5" key="1">
    <citation type="submission" date="2010-04" db="EMBL/GenBank/DDBJ databases">
        <authorList>
            <person name="Qin X."/>
            <person name="Bachman B."/>
            <person name="Battles P."/>
            <person name="Bell A."/>
            <person name="Bess C."/>
            <person name="Bickham C."/>
            <person name="Chaboub L."/>
            <person name="Chen D."/>
            <person name="Coyle M."/>
            <person name="Deiros D.R."/>
            <person name="Dinh H."/>
            <person name="Forbes L."/>
            <person name="Fowler G."/>
            <person name="Francisco L."/>
            <person name="Fu Q."/>
            <person name="Gubbala S."/>
            <person name="Hale W."/>
            <person name="Han Y."/>
            <person name="Hemphill L."/>
            <person name="Highlander S.K."/>
            <person name="Hirani K."/>
            <person name="Hogues M."/>
            <person name="Jackson L."/>
            <person name="Jakkamsetti A."/>
            <person name="Javaid M."/>
            <person name="Jiang H."/>
            <person name="Korchina V."/>
            <person name="Kovar C."/>
            <person name="Lara F."/>
            <person name="Lee S."/>
            <person name="Mata R."/>
            <person name="Mathew T."/>
            <person name="Moen C."/>
            <person name="Morales K."/>
            <person name="Munidasa M."/>
            <person name="Nazareth L."/>
            <person name="Ngo R."/>
            <person name="Nguyen L."/>
            <person name="Okwuonu G."/>
            <person name="Ongeri F."/>
            <person name="Patil S."/>
            <person name="Petrosino J."/>
            <person name="Pham C."/>
            <person name="Pham P."/>
            <person name="Pu L.-L."/>
            <person name="Puazo M."/>
            <person name="Raj R."/>
            <person name="Reid J."/>
            <person name="Rouhana J."/>
            <person name="Saada N."/>
            <person name="Shang Y."/>
            <person name="Simmons D."/>
            <person name="Thornton R."/>
            <person name="Warren J."/>
            <person name="Weissenberger G."/>
            <person name="Zhang J."/>
            <person name="Zhang L."/>
            <person name="Zhou C."/>
            <person name="Zhu D."/>
            <person name="Muzny D."/>
            <person name="Worley K."/>
            <person name="Gibbs R."/>
        </authorList>
    </citation>
    <scope>NUCLEOTIDE SEQUENCE [LARGE SCALE GENOMIC DNA]</scope>
    <source>
        <strain evidence="4 5">ATCC 49030</strain>
    </source>
</reference>
<evidence type="ECO:0000313" key="5">
    <source>
        <dbReference type="Proteomes" id="UP000005714"/>
    </source>
</evidence>
<gene>
    <name evidence="4" type="ORF">HMPREF0183_0152</name>
</gene>
<dbReference type="OrthoDB" id="3265533at2"/>
<feature type="transmembrane region" description="Helical" evidence="2">
    <location>
        <begin position="170"/>
        <end position="192"/>
    </location>
</feature>